<sequence>MYKSPIQSELPVFEAKSDDEESYFDERFIGNDLLYQNNVDSCEDFHRRLAYIIENIRVFQTPASNQFEDSGFPITYIDFLIKYKKSNQFQFNSLFFFCKKPELGYLDILMKYGLFDAIVHIIKHQKLKATIIFRNLPFIFSAFPSTIFQFIDNFTFSELCELYDKSENVVDVLRMCFPFVERECVFESLCYLTSKKIDISILSYVCDVALKEEFQPMFLHYPFLLEYVEKSMNASLESIITLSIRIFCHLFICDEFEYQLDFDLLKDLIGKNEPMT</sequence>
<dbReference type="EMBL" id="KC740732">
    <property type="protein sequence ID" value="AGM32556.1"/>
    <property type="molecule type" value="mRNA"/>
</dbReference>
<name>R4UWB5_COPFO</name>
<feature type="non-terminal residue" evidence="1">
    <location>
        <position position="276"/>
    </location>
</feature>
<dbReference type="AlphaFoldDB" id="R4UWB5"/>
<organism evidence="1">
    <name type="scientific">Coptotermes formosanus</name>
    <name type="common">Formosan subterranean termite</name>
    <dbReference type="NCBI Taxonomy" id="36987"/>
    <lineage>
        <taxon>Eukaryota</taxon>
        <taxon>Metazoa</taxon>
        <taxon>Ecdysozoa</taxon>
        <taxon>Arthropoda</taxon>
        <taxon>Hexapoda</taxon>
        <taxon>Insecta</taxon>
        <taxon>Pterygota</taxon>
        <taxon>Neoptera</taxon>
        <taxon>Polyneoptera</taxon>
        <taxon>Dictyoptera</taxon>
        <taxon>Blattodea</taxon>
        <taxon>Blattoidea</taxon>
        <taxon>Termitoidae</taxon>
        <taxon>Rhinotermitidae</taxon>
        <taxon>Coptotermes</taxon>
    </lineage>
</organism>
<accession>R4UWB5</accession>
<proteinExistence type="evidence at transcript level"/>
<protein>
    <submittedName>
        <fullName evidence="1">Uncharacterized protein</fullName>
    </submittedName>
</protein>
<evidence type="ECO:0000313" key="1">
    <source>
        <dbReference type="EMBL" id="AGM32556.1"/>
    </source>
</evidence>
<reference evidence="1" key="1">
    <citation type="submission" date="2013-03" db="EMBL/GenBank/DDBJ databases">
        <title>Immune-Related transcriptome of Coptotermes formosanus Shiraki workers: the defense mechanism.</title>
        <authorList>
            <person name="Hussain A."/>
            <person name="Li Y.F."/>
            <person name="Wen S.Y."/>
        </authorList>
    </citation>
    <scope>NUCLEOTIDE SEQUENCE</scope>
</reference>